<proteinExistence type="predicted"/>
<dbReference type="GO" id="GO:0004792">
    <property type="term" value="F:thiosulfate-cyanide sulfurtransferase activity"/>
    <property type="evidence" value="ECO:0007669"/>
    <property type="project" value="InterPro"/>
</dbReference>
<feature type="domain" description="Rhodanese" evidence="2">
    <location>
        <begin position="61"/>
        <end position="148"/>
    </location>
</feature>
<dbReference type="Gene3D" id="3.40.250.10">
    <property type="entry name" value="Rhodanese-like domain"/>
    <property type="match status" value="1"/>
</dbReference>
<reference evidence="3" key="1">
    <citation type="journal article" date="2021" name="PeerJ">
        <title>Extensive microbial diversity within the chicken gut microbiome revealed by metagenomics and culture.</title>
        <authorList>
            <person name="Gilroy R."/>
            <person name="Ravi A."/>
            <person name="Getino M."/>
            <person name="Pursley I."/>
            <person name="Horton D.L."/>
            <person name="Alikhan N.F."/>
            <person name="Baker D."/>
            <person name="Gharbi K."/>
            <person name="Hall N."/>
            <person name="Watson M."/>
            <person name="Adriaenssens E.M."/>
            <person name="Foster-Nyarko E."/>
            <person name="Jarju S."/>
            <person name="Secka A."/>
            <person name="Antonio M."/>
            <person name="Oren A."/>
            <person name="Chaudhuri R.R."/>
            <person name="La Ragione R."/>
            <person name="Hildebrand F."/>
            <person name="Pallen M.J."/>
        </authorList>
    </citation>
    <scope>NUCLEOTIDE SEQUENCE</scope>
    <source>
        <strain evidence="3">ChiHecec2B26-446</strain>
    </source>
</reference>
<reference evidence="3" key="2">
    <citation type="submission" date="2021-04" db="EMBL/GenBank/DDBJ databases">
        <authorList>
            <person name="Gilroy R."/>
        </authorList>
    </citation>
    <scope>NUCLEOTIDE SEQUENCE</scope>
    <source>
        <strain evidence="3">ChiHecec2B26-446</strain>
    </source>
</reference>
<dbReference type="InterPro" id="IPR001307">
    <property type="entry name" value="Thiosulphate_STrfase_CS"/>
</dbReference>
<dbReference type="InterPro" id="IPR001763">
    <property type="entry name" value="Rhodanese-like_dom"/>
</dbReference>
<evidence type="ECO:0000313" key="4">
    <source>
        <dbReference type="Proteomes" id="UP000886752"/>
    </source>
</evidence>
<dbReference type="SUPFAM" id="SSF52821">
    <property type="entry name" value="Rhodanese/Cell cycle control phosphatase"/>
    <property type="match status" value="1"/>
</dbReference>
<feature type="chain" id="PRO_5038426765" evidence="1">
    <location>
        <begin position="29"/>
        <end position="150"/>
    </location>
</feature>
<keyword evidence="1" id="KW-0732">Signal</keyword>
<dbReference type="Proteomes" id="UP000886752">
    <property type="component" value="Unassembled WGS sequence"/>
</dbReference>
<dbReference type="SMART" id="SM00450">
    <property type="entry name" value="RHOD"/>
    <property type="match status" value="1"/>
</dbReference>
<dbReference type="EMBL" id="DXHV01000083">
    <property type="protein sequence ID" value="HIW01500.1"/>
    <property type="molecule type" value="Genomic_DNA"/>
</dbReference>
<feature type="signal peptide" evidence="1">
    <location>
        <begin position="1"/>
        <end position="28"/>
    </location>
</feature>
<evidence type="ECO:0000259" key="2">
    <source>
        <dbReference type="PROSITE" id="PS50206"/>
    </source>
</evidence>
<dbReference type="PANTHER" id="PTHR43031">
    <property type="entry name" value="FAD-DEPENDENT OXIDOREDUCTASE"/>
    <property type="match status" value="1"/>
</dbReference>
<dbReference type="AlphaFoldDB" id="A0A9D1PZ01"/>
<dbReference type="Pfam" id="PF00581">
    <property type="entry name" value="Rhodanese"/>
    <property type="match status" value="1"/>
</dbReference>
<accession>A0A9D1PZ01</accession>
<evidence type="ECO:0000256" key="1">
    <source>
        <dbReference type="SAM" id="SignalP"/>
    </source>
</evidence>
<sequence>MHERLFALYRIVALCSCLLLLAVLQARASTLPQPGPLNAAQSLALISELRGDRQGEALTGASEGLAILDVRSRAEYEAGHIPGAQLVPLDELERRMDEVPAGPVLIVCRTGIRASYAWQMLTRKRPEQTFWYVRAVPRYSADGGWTIVDR</sequence>
<gene>
    <name evidence="3" type="ORF">H9894_10005</name>
</gene>
<protein>
    <submittedName>
        <fullName evidence="3">Rhodanese-like domain-containing protein</fullName>
    </submittedName>
</protein>
<organism evidence="3 4">
    <name type="scientific">Candidatus Desulfovibrio intestinipullorum</name>
    <dbReference type="NCBI Taxonomy" id="2838536"/>
    <lineage>
        <taxon>Bacteria</taxon>
        <taxon>Pseudomonadati</taxon>
        <taxon>Thermodesulfobacteriota</taxon>
        <taxon>Desulfovibrionia</taxon>
        <taxon>Desulfovibrionales</taxon>
        <taxon>Desulfovibrionaceae</taxon>
        <taxon>Desulfovibrio</taxon>
    </lineage>
</organism>
<dbReference type="InterPro" id="IPR050229">
    <property type="entry name" value="GlpE_sulfurtransferase"/>
</dbReference>
<comment type="caution">
    <text evidence="3">The sequence shown here is derived from an EMBL/GenBank/DDBJ whole genome shotgun (WGS) entry which is preliminary data.</text>
</comment>
<dbReference type="PANTHER" id="PTHR43031:SF1">
    <property type="entry name" value="PYRIDINE NUCLEOTIDE-DISULPHIDE OXIDOREDUCTASE"/>
    <property type="match status" value="1"/>
</dbReference>
<dbReference type="CDD" id="cd00158">
    <property type="entry name" value="RHOD"/>
    <property type="match status" value="1"/>
</dbReference>
<dbReference type="PROSITE" id="PS00380">
    <property type="entry name" value="RHODANESE_1"/>
    <property type="match status" value="1"/>
</dbReference>
<evidence type="ECO:0000313" key="3">
    <source>
        <dbReference type="EMBL" id="HIW01500.1"/>
    </source>
</evidence>
<name>A0A9D1PZ01_9BACT</name>
<dbReference type="PROSITE" id="PS50206">
    <property type="entry name" value="RHODANESE_3"/>
    <property type="match status" value="1"/>
</dbReference>
<dbReference type="InterPro" id="IPR036873">
    <property type="entry name" value="Rhodanese-like_dom_sf"/>
</dbReference>